<dbReference type="EMBL" id="JBHSLC010000006">
    <property type="protein sequence ID" value="MFC5354288.1"/>
    <property type="molecule type" value="Genomic_DNA"/>
</dbReference>
<dbReference type="GO" id="GO:0008168">
    <property type="term" value="F:methyltransferase activity"/>
    <property type="evidence" value="ECO:0007669"/>
    <property type="project" value="UniProtKB-KW"/>
</dbReference>
<comment type="caution">
    <text evidence="2">The sequence shown here is derived from an EMBL/GenBank/DDBJ whole genome shotgun (WGS) entry which is preliminary data.</text>
</comment>
<dbReference type="GO" id="GO:0032259">
    <property type="term" value="P:methylation"/>
    <property type="evidence" value="ECO:0007669"/>
    <property type="project" value="UniProtKB-KW"/>
</dbReference>
<feature type="domain" description="Methyltransferase type 11" evidence="1">
    <location>
        <begin position="216"/>
        <end position="263"/>
    </location>
</feature>
<evidence type="ECO:0000313" key="2">
    <source>
        <dbReference type="EMBL" id="MFC5354288.1"/>
    </source>
</evidence>
<dbReference type="Gene3D" id="3.40.50.150">
    <property type="entry name" value="Vaccinia Virus protein VP39"/>
    <property type="match status" value="1"/>
</dbReference>
<gene>
    <name evidence="2" type="ORF">ACFPMG_04640</name>
</gene>
<proteinExistence type="predicted"/>
<reference evidence="3" key="1">
    <citation type="journal article" date="2019" name="Int. J. Syst. Evol. Microbiol.">
        <title>The Global Catalogue of Microorganisms (GCM) 10K type strain sequencing project: providing services to taxonomists for standard genome sequencing and annotation.</title>
        <authorList>
            <consortium name="The Broad Institute Genomics Platform"/>
            <consortium name="The Broad Institute Genome Sequencing Center for Infectious Disease"/>
            <person name="Wu L."/>
            <person name="Ma J."/>
        </authorList>
    </citation>
    <scope>NUCLEOTIDE SEQUENCE [LARGE SCALE GENOMIC DNA]</scope>
    <source>
        <strain evidence="3">CCUG 58760</strain>
    </source>
</reference>
<dbReference type="Proteomes" id="UP001596166">
    <property type="component" value="Unassembled WGS sequence"/>
</dbReference>
<accession>A0ABW0G1N1</accession>
<dbReference type="CDD" id="cd02440">
    <property type="entry name" value="AdoMet_MTases"/>
    <property type="match status" value="1"/>
</dbReference>
<organism evidence="2 3">
    <name type="scientific">Azospirillum himalayense</name>
    <dbReference type="NCBI Taxonomy" id="654847"/>
    <lineage>
        <taxon>Bacteria</taxon>
        <taxon>Pseudomonadati</taxon>
        <taxon>Pseudomonadota</taxon>
        <taxon>Alphaproteobacteria</taxon>
        <taxon>Rhodospirillales</taxon>
        <taxon>Azospirillaceae</taxon>
        <taxon>Azospirillum</taxon>
    </lineage>
</organism>
<evidence type="ECO:0000259" key="1">
    <source>
        <dbReference type="Pfam" id="PF08241"/>
    </source>
</evidence>
<protein>
    <submittedName>
        <fullName evidence="2">Methyltransferase domain-containing protein</fullName>
    </submittedName>
</protein>
<sequence length="371" mass="40395">MVKAVLRPFYRPLADRWPTATARLRHLLSGTAGEGTGLGDPAPGGPAALRMASWIDALWCDIHGVHVQGWAHAFEHPVRRIVFHCNGQRVETDRFLSRPDLLNHYPEHTHVADTGFSAYLPFPPFQPIRLELVTDAGLVSEELAVPGHLKAPPAEAAGPEQEPFERFLTTMRERRGTVLEIGARKVGDMTQSTAARLGPDCRFIGFDIHPAPGVDLVGDAHALSRLAGRGSVDGIMSIAVLEHLQAPWVVAAEINRTLRPGGLTFQVVPQTWPMHELPNDFWRMSDEGLKVLFGPALGFEILACGLADPFTIVPGPDRRIGSWTTMPLSPGFGTAFILARKVAEIGDAAVVWPAAVGDLSERSQAYPRHDA</sequence>
<keyword evidence="2" id="KW-0808">Transferase</keyword>
<keyword evidence="2" id="KW-0489">Methyltransferase</keyword>
<dbReference type="InterPro" id="IPR029063">
    <property type="entry name" value="SAM-dependent_MTases_sf"/>
</dbReference>
<dbReference type="InterPro" id="IPR013216">
    <property type="entry name" value="Methyltransf_11"/>
</dbReference>
<evidence type="ECO:0000313" key="3">
    <source>
        <dbReference type="Proteomes" id="UP001596166"/>
    </source>
</evidence>
<keyword evidence="3" id="KW-1185">Reference proteome</keyword>
<dbReference type="SUPFAM" id="SSF53335">
    <property type="entry name" value="S-adenosyl-L-methionine-dependent methyltransferases"/>
    <property type="match status" value="1"/>
</dbReference>
<dbReference type="Pfam" id="PF08241">
    <property type="entry name" value="Methyltransf_11"/>
    <property type="match status" value="1"/>
</dbReference>
<name>A0ABW0G1N1_9PROT</name>